<dbReference type="EMBL" id="QGNA01000001">
    <property type="protein sequence ID" value="PWS39237.1"/>
    <property type="molecule type" value="Genomic_DNA"/>
</dbReference>
<dbReference type="Pfam" id="PF01019">
    <property type="entry name" value="G_glu_transpept"/>
    <property type="match status" value="1"/>
</dbReference>
<gene>
    <name evidence="6" type="ORF">DFH01_00910</name>
</gene>
<reference evidence="7" key="1">
    <citation type="submission" date="2018-05" db="EMBL/GenBank/DDBJ databases">
        <authorList>
            <person name="Du Z."/>
            <person name="Wang X."/>
        </authorList>
    </citation>
    <scope>NUCLEOTIDE SEQUENCE [LARGE SCALE GENOMIC DNA]</scope>
    <source>
        <strain evidence="7">CQN31</strain>
    </source>
</reference>
<keyword evidence="4" id="KW-0865">Zymogen</keyword>
<evidence type="ECO:0000256" key="3">
    <source>
        <dbReference type="ARBA" id="ARBA00022801"/>
    </source>
</evidence>
<dbReference type="OrthoDB" id="9781342at2"/>
<evidence type="ECO:0000256" key="4">
    <source>
        <dbReference type="ARBA" id="ARBA00023145"/>
    </source>
</evidence>
<accession>A0A317FMF5</accession>
<keyword evidence="3" id="KW-0378">Hydrolase</keyword>
<name>A0A317FMF5_9PROT</name>
<keyword evidence="2" id="KW-0808">Transferase</keyword>
<evidence type="ECO:0000313" key="6">
    <source>
        <dbReference type="EMBL" id="PWS39237.1"/>
    </source>
</evidence>
<dbReference type="Gene3D" id="3.60.20.40">
    <property type="match status" value="1"/>
</dbReference>
<dbReference type="PANTHER" id="PTHR43199:SF1">
    <property type="entry name" value="GLUTATHIONE HYDROLASE PROENZYME"/>
    <property type="match status" value="1"/>
</dbReference>
<protein>
    <submittedName>
        <fullName evidence="6">Gamma-glutamyltranspeptidase</fullName>
    </submittedName>
</protein>
<dbReference type="SUPFAM" id="SSF56235">
    <property type="entry name" value="N-terminal nucleophile aminohydrolases (Ntn hydrolases)"/>
    <property type="match status" value="1"/>
</dbReference>
<dbReference type="GO" id="GO:0016740">
    <property type="term" value="F:transferase activity"/>
    <property type="evidence" value="ECO:0007669"/>
    <property type="project" value="UniProtKB-KW"/>
</dbReference>
<evidence type="ECO:0000256" key="5">
    <source>
        <dbReference type="SAM" id="SignalP"/>
    </source>
</evidence>
<comment type="caution">
    <text evidence="6">The sequence shown here is derived from an EMBL/GenBank/DDBJ whole genome shotgun (WGS) entry which is preliminary data.</text>
</comment>
<dbReference type="PANTHER" id="PTHR43199">
    <property type="entry name" value="GLUTATHIONE HYDROLASE"/>
    <property type="match status" value="1"/>
</dbReference>
<proteinExistence type="inferred from homology"/>
<keyword evidence="7" id="KW-1185">Reference proteome</keyword>
<dbReference type="InterPro" id="IPR043137">
    <property type="entry name" value="GGT_ssub_C"/>
</dbReference>
<evidence type="ECO:0000313" key="7">
    <source>
        <dbReference type="Proteomes" id="UP000245765"/>
    </source>
</evidence>
<dbReference type="PRINTS" id="PR01210">
    <property type="entry name" value="GGTRANSPTASE"/>
</dbReference>
<dbReference type="Proteomes" id="UP000245765">
    <property type="component" value="Unassembled WGS sequence"/>
</dbReference>
<dbReference type="RefSeq" id="WP_109869858.1">
    <property type="nucleotide sequence ID" value="NZ_QGNA01000001.1"/>
</dbReference>
<dbReference type="AlphaFoldDB" id="A0A317FMF5"/>
<feature type="signal peptide" evidence="5">
    <location>
        <begin position="1"/>
        <end position="25"/>
    </location>
</feature>
<dbReference type="GO" id="GO:0016787">
    <property type="term" value="F:hydrolase activity"/>
    <property type="evidence" value="ECO:0007669"/>
    <property type="project" value="UniProtKB-KW"/>
</dbReference>
<feature type="chain" id="PRO_5016463564" evidence="5">
    <location>
        <begin position="26"/>
        <end position="450"/>
    </location>
</feature>
<sequence>MTSKPRLSRMAGLLALMALPGCSTLDSMGAMLGGPPPLQPGQEGFVRGFLGHVVADEPRAATVARTVLSTGGSAADAAVAAGLTMAVTLPSRAGLGGGGACLLFNPARNAVEAVVFPPGARSGVPAGADRPAAVPMLARGLFALHTRGGRRPFEELMAPAEQAARFGFEVSRALATDFAAVSGPLFADPWAAASFGGADGRPPQVGERLVQADLGVTLATLRTAGVGDLYQGGLARRVEEASVPAGGGLTSADLRASVPRIVQARQQRIGSDIASFLPAEISGGAETEAAFQALMAGGAPPPAGPSLMPASATLLTLDRDGMAVACAFTMNNLFGTGRVAPGTGILLGAAPDVGQVRPPLLATGLVHNPNVRAFRAAAAGSGQGMAALAAAQALAGMVRGQPAPQAVAGIPEPGRAAAIGCTRYLPGPAQDCTAATDPRGSGLALGGLDR</sequence>
<evidence type="ECO:0000256" key="1">
    <source>
        <dbReference type="ARBA" id="ARBA00009381"/>
    </source>
</evidence>
<organism evidence="6 7">
    <name type="scientific">Falsiroseomonas bella</name>
    <dbReference type="NCBI Taxonomy" id="2184016"/>
    <lineage>
        <taxon>Bacteria</taxon>
        <taxon>Pseudomonadati</taxon>
        <taxon>Pseudomonadota</taxon>
        <taxon>Alphaproteobacteria</taxon>
        <taxon>Acetobacterales</taxon>
        <taxon>Roseomonadaceae</taxon>
        <taxon>Falsiroseomonas</taxon>
    </lineage>
</organism>
<comment type="similarity">
    <text evidence="1">Belongs to the gamma-glutamyltransferase family.</text>
</comment>
<evidence type="ECO:0000256" key="2">
    <source>
        <dbReference type="ARBA" id="ARBA00022679"/>
    </source>
</evidence>
<dbReference type="InterPro" id="IPR051792">
    <property type="entry name" value="GGT_bact"/>
</dbReference>
<dbReference type="InterPro" id="IPR029055">
    <property type="entry name" value="Ntn_hydrolases_N"/>
</dbReference>
<keyword evidence="5" id="KW-0732">Signal</keyword>